<dbReference type="PROSITE" id="PS50404">
    <property type="entry name" value="GST_NTER"/>
    <property type="match status" value="1"/>
</dbReference>
<dbReference type="EMBL" id="JAUSWJ010000001">
    <property type="protein sequence ID" value="MDQ0516958.1"/>
    <property type="molecule type" value="Genomic_DNA"/>
</dbReference>
<reference evidence="4 5" key="1">
    <citation type="submission" date="2023-07" db="EMBL/GenBank/DDBJ databases">
        <title>Genomic Encyclopedia of Type Strains, Phase IV (KMG-IV): sequencing the most valuable type-strain genomes for metagenomic binning, comparative biology and taxonomic classification.</title>
        <authorList>
            <person name="Goeker M."/>
        </authorList>
    </citation>
    <scope>NUCLEOTIDE SEQUENCE [LARGE SCALE GENOMIC DNA]</scope>
    <source>
        <strain evidence="4 5">B1-1</strain>
    </source>
</reference>
<evidence type="ECO:0000256" key="1">
    <source>
        <dbReference type="RuleBase" id="RU003494"/>
    </source>
</evidence>
<dbReference type="Gene3D" id="3.40.30.10">
    <property type="entry name" value="Glutaredoxin"/>
    <property type="match status" value="1"/>
</dbReference>
<evidence type="ECO:0000259" key="3">
    <source>
        <dbReference type="PROSITE" id="PS50405"/>
    </source>
</evidence>
<keyword evidence="5" id="KW-1185">Reference proteome</keyword>
<accession>A0ABU0M861</accession>
<dbReference type="Pfam" id="PF00043">
    <property type="entry name" value="GST_C"/>
    <property type="match status" value="1"/>
</dbReference>
<feature type="domain" description="GST N-terminal" evidence="2">
    <location>
        <begin position="3"/>
        <end position="85"/>
    </location>
</feature>
<dbReference type="Gene3D" id="1.20.1050.10">
    <property type="match status" value="1"/>
</dbReference>
<comment type="caution">
    <text evidence="4">The sequence shown here is derived from an EMBL/GenBank/DDBJ whole genome shotgun (WGS) entry which is preliminary data.</text>
</comment>
<gene>
    <name evidence="4" type="ORF">QO015_002571</name>
</gene>
<dbReference type="InterPro" id="IPR004046">
    <property type="entry name" value="GST_C"/>
</dbReference>
<dbReference type="InterPro" id="IPR036249">
    <property type="entry name" value="Thioredoxin-like_sf"/>
</dbReference>
<dbReference type="SFLD" id="SFLDS00019">
    <property type="entry name" value="Glutathione_Transferase_(cytos"/>
    <property type="match status" value="1"/>
</dbReference>
<evidence type="ECO:0000313" key="4">
    <source>
        <dbReference type="EMBL" id="MDQ0516958.1"/>
    </source>
</evidence>
<dbReference type="InterPro" id="IPR004045">
    <property type="entry name" value="Glutathione_S-Trfase_N"/>
</dbReference>
<name>A0ABU0M861_9HYPH</name>
<dbReference type="Pfam" id="PF02798">
    <property type="entry name" value="GST_N"/>
    <property type="match status" value="1"/>
</dbReference>
<dbReference type="PROSITE" id="PS50405">
    <property type="entry name" value="GST_CTER"/>
    <property type="match status" value="1"/>
</dbReference>
<dbReference type="SUPFAM" id="SSF47616">
    <property type="entry name" value="GST C-terminal domain-like"/>
    <property type="match status" value="1"/>
</dbReference>
<dbReference type="GO" id="GO:0004364">
    <property type="term" value="F:glutathione transferase activity"/>
    <property type="evidence" value="ECO:0007669"/>
    <property type="project" value="UniProtKB-EC"/>
</dbReference>
<organism evidence="4 5">
    <name type="scientific">Kaistia geumhonensis</name>
    <dbReference type="NCBI Taxonomy" id="410839"/>
    <lineage>
        <taxon>Bacteria</taxon>
        <taxon>Pseudomonadati</taxon>
        <taxon>Pseudomonadota</taxon>
        <taxon>Alphaproteobacteria</taxon>
        <taxon>Hyphomicrobiales</taxon>
        <taxon>Kaistiaceae</taxon>
        <taxon>Kaistia</taxon>
    </lineage>
</organism>
<dbReference type="SUPFAM" id="SSF52833">
    <property type="entry name" value="Thioredoxin-like"/>
    <property type="match status" value="1"/>
</dbReference>
<sequence>MSPRLVLHDYELDADCYKVRLLLALLGAPYERVAVDVHPGHEERSAAYLALNPRGSLPILEQDGLVLAEAEAILVHCAGFLPGGSDLVPEDAAEHARMLSWLFFARGPLAAAGLARLHAMLELPGDGPALERQALAAFRVMEDHMTARRIAGSEWFVGAAPSLADLALFPAIALSRDFGVDHDAYPALRRWMRRVRALPGFVTMPGIPDYH</sequence>
<dbReference type="InterPro" id="IPR010987">
    <property type="entry name" value="Glutathione-S-Trfase_C-like"/>
</dbReference>
<dbReference type="InterPro" id="IPR036282">
    <property type="entry name" value="Glutathione-S-Trfase_C_sf"/>
</dbReference>
<dbReference type="SFLD" id="SFLDG00358">
    <property type="entry name" value="Main_(cytGST)"/>
    <property type="match status" value="1"/>
</dbReference>
<dbReference type="InterPro" id="IPR040079">
    <property type="entry name" value="Glutathione_S-Trfase"/>
</dbReference>
<dbReference type="EC" id="2.5.1.18" evidence="4"/>
<evidence type="ECO:0000313" key="5">
    <source>
        <dbReference type="Proteomes" id="UP001223743"/>
    </source>
</evidence>
<evidence type="ECO:0000259" key="2">
    <source>
        <dbReference type="PROSITE" id="PS50404"/>
    </source>
</evidence>
<comment type="similarity">
    <text evidence="1">Belongs to the GST superfamily.</text>
</comment>
<dbReference type="Proteomes" id="UP001223743">
    <property type="component" value="Unassembled WGS sequence"/>
</dbReference>
<dbReference type="PANTHER" id="PTHR44051:SF2">
    <property type="entry name" value="HYPOTHETICAL GLUTATHIONE S-TRANSFERASE LIKE PROTEIN"/>
    <property type="match status" value="1"/>
</dbReference>
<feature type="domain" description="GST C-terminal" evidence="3">
    <location>
        <begin position="91"/>
        <end position="211"/>
    </location>
</feature>
<keyword evidence="4" id="KW-0808">Transferase</keyword>
<dbReference type="PANTHER" id="PTHR44051">
    <property type="entry name" value="GLUTATHIONE S-TRANSFERASE-RELATED"/>
    <property type="match status" value="1"/>
</dbReference>
<dbReference type="RefSeq" id="WP_266278941.1">
    <property type="nucleotide sequence ID" value="NZ_JAPKNF010000001.1"/>
</dbReference>
<proteinExistence type="inferred from homology"/>
<protein>
    <submittedName>
        <fullName evidence="4">Glutathione S-transferase</fullName>
        <ecNumber evidence="4">2.5.1.18</ecNumber>
    </submittedName>
</protein>